<name>A0A3P1S5Y9_STRSA</name>
<gene>
    <name evidence="1" type="ORF">EII39_05530</name>
</gene>
<dbReference type="Proteomes" id="UP000277597">
    <property type="component" value="Unassembled WGS sequence"/>
</dbReference>
<evidence type="ECO:0000313" key="1">
    <source>
        <dbReference type="EMBL" id="RRC92619.1"/>
    </source>
</evidence>
<dbReference type="AlphaFoldDB" id="A0A3P1S5Y9"/>
<reference evidence="1 2" key="1">
    <citation type="submission" date="2018-11" db="EMBL/GenBank/DDBJ databases">
        <title>Genomes From Bacteria Associated with the Canine Oral Cavity: a Test Case for Automated Genome-Based Taxonomic Assignment.</title>
        <authorList>
            <person name="Coil D.A."/>
            <person name="Jospin G."/>
            <person name="Darling A.E."/>
            <person name="Wallis C."/>
            <person name="Davis I.J."/>
            <person name="Harris S."/>
            <person name="Eisen J.A."/>
            <person name="Holcombe L.J."/>
            <person name="O'Flynn C."/>
        </authorList>
    </citation>
    <scope>NUCLEOTIDE SEQUENCE [LARGE SCALE GENOMIC DNA]</scope>
    <source>
        <strain evidence="1 2">OH953</strain>
    </source>
</reference>
<organism evidence="1 2">
    <name type="scientific">Streptococcus sanguinis</name>
    <dbReference type="NCBI Taxonomy" id="1305"/>
    <lineage>
        <taxon>Bacteria</taxon>
        <taxon>Bacillati</taxon>
        <taxon>Bacillota</taxon>
        <taxon>Bacilli</taxon>
        <taxon>Lactobacillales</taxon>
        <taxon>Streptococcaceae</taxon>
        <taxon>Streptococcus</taxon>
    </lineage>
</organism>
<sequence>MKGYLMAARLGIRYPISVKKKKIKIFQTNNQISRRRLAMKINLFNHRQSKPKAQKISKQEIEKTRLGCASSQYYFWLQYSH</sequence>
<dbReference type="EMBL" id="RQZI01000004">
    <property type="protein sequence ID" value="RRC92619.1"/>
    <property type="molecule type" value="Genomic_DNA"/>
</dbReference>
<accession>A0A3P1S5Y9</accession>
<proteinExistence type="predicted"/>
<evidence type="ECO:0000313" key="2">
    <source>
        <dbReference type="Proteomes" id="UP000277597"/>
    </source>
</evidence>
<protein>
    <submittedName>
        <fullName evidence="1">Uncharacterized protein</fullName>
    </submittedName>
</protein>
<comment type="caution">
    <text evidence="1">The sequence shown here is derived from an EMBL/GenBank/DDBJ whole genome shotgun (WGS) entry which is preliminary data.</text>
</comment>